<dbReference type="SMART" id="SM00866">
    <property type="entry name" value="UTRA"/>
    <property type="match status" value="1"/>
</dbReference>
<dbReference type="PANTHER" id="PTHR44846">
    <property type="entry name" value="MANNOSYL-D-GLYCERATE TRANSPORT/METABOLISM SYSTEM REPRESSOR MNGR-RELATED"/>
    <property type="match status" value="1"/>
</dbReference>
<dbReference type="InterPro" id="IPR036390">
    <property type="entry name" value="WH_DNA-bd_sf"/>
</dbReference>
<dbReference type="InterPro" id="IPR012702">
    <property type="entry name" value="CP_lyase_PhnF"/>
</dbReference>
<dbReference type="SUPFAM" id="SSF64288">
    <property type="entry name" value="Chorismate lyase-like"/>
    <property type="match status" value="1"/>
</dbReference>
<organism evidence="5 6">
    <name type="scientific">Rhodalgimonas zhirmunskyi</name>
    <dbReference type="NCBI Taxonomy" id="2964767"/>
    <lineage>
        <taxon>Bacteria</taxon>
        <taxon>Pseudomonadati</taxon>
        <taxon>Pseudomonadota</taxon>
        <taxon>Alphaproteobacteria</taxon>
        <taxon>Rhodobacterales</taxon>
        <taxon>Roseobacteraceae</taxon>
        <taxon>Rhodalgimonas</taxon>
    </lineage>
</organism>
<dbReference type="SUPFAM" id="SSF46785">
    <property type="entry name" value="Winged helix' DNA-binding domain"/>
    <property type="match status" value="1"/>
</dbReference>
<reference evidence="5" key="1">
    <citation type="submission" date="2022-07" db="EMBL/GenBank/DDBJ databases">
        <authorList>
            <person name="Otstavnykh N."/>
            <person name="Isaeva M."/>
            <person name="Bystritskaya E."/>
        </authorList>
    </citation>
    <scope>NUCLEOTIDE SEQUENCE</scope>
    <source>
        <strain evidence="5">10Alg 79</strain>
    </source>
</reference>
<evidence type="ECO:0000256" key="2">
    <source>
        <dbReference type="ARBA" id="ARBA00023125"/>
    </source>
</evidence>
<name>A0AAJ1X5E7_9RHOB</name>
<proteinExistence type="predicted"/>
<keyword evidence="3" id="KW-0804">Transcription</keyword>
<sequence>MARTPIWKTIAATLEGEIAAGHYRAGDKLPTEAALAGRFGVNRHTVRRALADLGERGITRSRRGAGVFVEAAPTEYPIGRRVRFHRAIEATGKLPTKQVLHVDTRACDADEAGALHLTAGDRVVVYEGLSLSEGTPIAHFISVFPEARVPNMAATLGEVTSVTEALRRNGISDYTRSETRLTATRANATQALHLRLREGDPLLKTVGLNLCPEGRPIERGLTWFAGDRVTLTVRSD</sequence>
<evidence type="ECO:0000256" key="1">
    <source>
        <dbReference type="ARBA" id="ARBA00023015"/>
    </source>
</evidence>
<dbReference type="EMBL" id="JANFFA010000002">
    <property type="protein sequence ID" value="MDQ2094461.1"/>
    <property type="molecule type" value="Genomic_DNA"/>
</dbReference>
<dbReference type="PRINTS" id="PR00035">
    <property type="entry name" value="HTHGNTR"/>
</dbReference>
<dbReference type="InterPro" id="IPR000524">
    <property type="entry name" value="Tscrpt_reg_HTH_GntR"/>
</dbReference>
<reference evidence="5" key="2">
    <citation type="submission" date="2023-04" db="EMBL/GenBank/DDBJ databases">
        <title>'Rhodoalgimonas zhirmunskyi' gen. nov., isolated from a red alga.</title>
        <authorList>
            <person name="Nedashkovskaya O.I."/>
            <person name="Otstavnykh N.Y."/>
            <person name="Bystritskaya E.P."/>
            <person name="Balabanova L.A."/>
            <person name="Isaeva M.P."/>
        </authorList>
    </citation>
    <scope>NUCLEOTIDE SEQUENCE</scope>
    <source>
        <strain evidence="5">10Alg 79</strain>
    </source>
</reference>
<evidence type="ECO:0000259" key="4">
    <source>
        <dbReference type="PROSITE" id="PS50949"/>
    </source>
</evidence>
<dbReference type="SMART" id="SM00345">
    <property type="entry name" value="HTH_GNTR"/>
    <property type="match status" value="1"/>
</dbReference>
<dbReference type="Gene3D" id="3.40.1410.10">
    <property type="entry name" value="Chorismate lyase-like"/>
    <property type="match status" value="1"/>
</dbReference>
<dbReference type="InterPro" id="IPR028978">
    <property type="entry name" value="Chorismate_lyase_/UTRA_dom_sf"/>
</dbReference>
<dbReference type="GO" id="GO:0003677">
    <property type="term" value="F:DNA binding"/>
    <property type="evidence" value="ECO:0007669"/>
    <property type="project" value="UniProtKB-KW"/>
</dbReference>
<evidence type="ECO:0000313" key="5">
    <source>
        <dbReference type="EMBL" id="MDQ2094461.1"/>
    </source>
</evidence>
<dbReference type="PROSITE" id="PS50949">
    <property type="entry name" value="HTH_GNTR"/>
    <property type="match status" value="1"/>
</dbReference>
<dbReference type="GO" id="GO:0003700">
    <property type="term" value="F:DNA-binding transcription factor activity"/>
    <property type="evidence" value="ECO:0007669"/>
    <property type="project" value="InterPro"/>
</dbReference>
<feature type="domain" description="HTH gntR-type" evidence="4">
    <location>
        <begin position="4"/>
        <end position="72"/>
    </location>
</feature>
<gene>
    <name evidence="5" type="primary">phnF</name>
    <name evidence="5" type="ORF">NOI20_10100</name>
</gene>
<dbReference type="Pfam" id="PF07702">
    <property type="entry name" value="UTRA"/>
    <property type="match status" value="1"/>
</dbReference>
<dbReference type="NCBIfam" id="TIGR02325">
    <property type="entry name" value="C_P_lyase_phnF"/>
    <property type="match status" value="1"/>
</dbReference>
<keyword evidence="1" id="KW-0805">Transcription regulation</keyword>
<evidence type="ECO:0000256" key="3">
    <source>
        <dbReference type="ARBA" id="ARBA00023163"/>
    </source>
</evidence>
<protein>
    <submittedName>
        <fullName evidence="5">Phosphonate metabolism transcriptional regulator PhnF</fullName>
    </submittedName>
</protein>
<dbReference type="InterPro" id="IPR050679">
    <property type="entry name" value="Bact_HTH_transcr_reg"/>
</dbReference>
<dbReference type="Gene3D" id="1.10.10.10">
    <property type="entry name" value="Winged helix-like DNA-binding domain superfamily/Winged helix DNA-binding domain"/>
    <property type="match status" value="1"/>
</dbReference>
<dbReference type="InterPro" id="IPR036388">
    <property type="entry name" value="WH-like_DNA-bd_sf"/>
</dbReference>
<accession>A0AAJ1X5E7</accession>
<keyword evidence="2" id="KW-0238">DNA-binding</keyword>
<comment type="caution">
    <text evidence="5">The sequence shown here is derived from an EMBL/GenBank/DDBJ whole genome shotgun (WGS) entry which is preliminary data.</text>
</comment>
<dbReference type="GO" id="GO:0045892">
    <property type="term" value="P:negative regulation of DNA-templated transcription"/>
    <property type="evidence" value="ECO:0007669"/>
    <property type="project" value="TreeGrafter"/>
</dbReference>
<dbReference type="InterPro" id="IPR011663">
    <property type="entry name" value="UTRA"/>
</dbReference>
<evidence type="ECO:0000313" key="6">
    <source>
        <dbReference type="Proteomes" id="UP001227162"/>
    </source>
</evidence>
<dbReference type="RefSeq" id="WP_317626059.1">
    <property type="nucleotide sequence ID" value="NZ_JANFFA010000002.1"/>
</dbReference>
<dbReference type="Pfam" id="PF00392">
    <property type="entry name" value="GntR"/>
    <property type="match status" value="1"/>
</dbReference>
<dbReference type="CDD" id="cd07377">
    <property type="entry name" value="WHTH_GntR"/>
    <property type="match status" value="1"/>
</dbReference>
<dbReference type="Proteomes" id="UP001227162">
    <property type="component" value="Unassembled WGS sequence"/>
</dbReference>
<dbReference type="AlphaFoldDB" id="A0AAJ1X5E7"/>
<keyword evidence="6" id="KW-1185">Reference proteome</keyword>
<dbReference type="PANTHER" id="PTHR44846:SF1">
    <property type="entry name" value="MANNOSYL-D-GLYCERATE TRANSPORT_METABOLISM SYSTEM REPRESSOR MNGR-RELATED"/>
    <property type="match status" value="1"/>
</dbReference>